<sequence>MASPYRLHLSTAPSRKRREKATPCSGCEGKAVDGKQLCTDCLQKIATSSSAISSQSPDILAWIRNEVAQGISATMEVRNWVEKRPRQRLDSSNLSDSDVLEPSGEFEILDQVDYCESESEMLSESLDYKSVDKLILMAKLYPLEEETSRMWITPPKVDAPISRVARNVMLPFDSSASLREPIDRKLDINLSKIYTAAGAGCHPAVALTAVSRSMKSWLRELDSDVERGVKRQDLCDTI</sequence>
<dbReference type="EMBL" id="OW240912">
    <property type="protein sequence ID" value="CAH2221840.1"/>
    <property type="molecule type" value="Genomic_DNA"/>
</dbReference>
<proteinExistence type="predicted"/>
<dbReference type="Proteomes" id="UP001295444">
    <property type="component" value="Chromosome 01"/>
</dbReference>
<evidence type="ECO:0000313" key="3">
    <source>
        <dbReference type="Proteomes" id="UP001295444"/>
    </source>
</evidence>
<organism evidence="2 3">
    <name type="scientific">Pelobates cultripes</name>
    <name type="common">Western spadefoot toad</name>
    <dbReference type="NCBI Taxonomy" id="61616"/>
    <lineage>
        <taxon>Eukaryota</taxon>
        <taxon>Metazoa</taxon>
        <taxon>Chordata</taxon>
        <taxon>Craniata</taxon>
        <taxon>Vertebrata</taxon>
        <taxon>Euteleostomi</taxon>
        <taxon>Amphibia</taxon>
        <taxon>Batrachia</taxon>
        <taxon>Anura</taxon>
        <taxon>Pelobatoidea</taxon>
        <taxon>Pelobatidae</taxon>
        <taxon>Pelobates</taxon>
    </lineage>
</organism>
<dbReference type="Gene3D" id="1.10.287.3160">
    <property type="match status" value="1"/>
</dbReference>
<evidence type="ECO:0000313" key="2">
    <source>
        <dbReference type="EMBL" id="CAH2221840.1"/>
    </source>
</evidence>
<evidence type="ECO:0000256" key="1">
    <source>
        <dbReference type="SAM" id="MobiDB-lite"/>
    </source>
</evidence>
<gene>
    <name evidence="2" type="ORF">PECUL_23A037579</name>
</gene>
<feature type="region of interest" description="Disordered" evidence="1">
    <location>
        <begin position="1"/>
        <end position="24"/>
    </location>
</feature>
<reference evidence="2" key="1">
    <citation type="submission" date="2022-03" db="EMBL/GenBank/DDBJ databases">
        <authorList>
            <person name="Alioto T."/>
            <person name="Alioto T."/>
            <person name="Gomez Garrido J."/>
        </authorList>
    </citation>
    <scope>NUCLEOTIDE SEQUENCE</scope>
</reference>
<keyword evidence="3" id="KW-1185">Reference proteome</keyword>
<accession>A0AAD1R160</accession>
<protein>
    <submittedName>
        <fullName evidence="2">Uncharacterized protein</fullName>
    </submittedName>
</protein>
<name>A0AAD1R160_PELCU</name>
<dbReference type="AlphaFoldDB" id="A0AAD1R160"/>